<feature type="region of interest" description="Disordered" evidence="6">
    <location>
        <begin position="315"/>
        <end position="472"/>
    </location>
</feature>
<feature type="region of interest" description="Disordered" evidence="6">
    <location>
        <begin position="68"/>
        <end position="132"/>
    </location>
</feature>
<dbReference type="AlphaFoldDB" id="A0A822Y3M7"/>
<comment type="subcellular location">
    <subcellularLocation>
        <location evidence="1">Cytoplasm</location>
        <location evidence="1">Cytoskeleton</location>
    </subcellularLocation>
</comment>
<feature type="compositionally biased region" description="Polar residues" evidence="6">
    <location>
        <begin position="117"/>
        <end position="128"/>
    </location>
</feature>
<proteinExistence type="inferred from homology"/>
<dbReference type="InterPro" id="IPR027329">
    <property type="entry name" value="TPX2_C"/>
</dbReference>
<comment type="caution">
    <text evidence="8">The sequence shown here is derived from an EMBL/GenBank/DDBJ whole genome shotgun (WGS) entry which is preliminary data.</text>
</comment>
<keyword evidence="4" id="KW-0493">Microtubule</keyword>
<protein>
    <recommendedName>
        <fullName evidence="7">TPX2 C-terminal domain-containing protein</fullName>
    </recommendedName>
</protein>
<feature type="region of interest" description="Disordered" evidence="6">
    <location>
        <begin position="154"/>
        <end position="261"/>
    </location>
</feature>
<evidence type="ECO:0000256" key="5">
    <source>
        <dbReference type="ARBA" id="ARBA00023212"/>
    </source>
</evidence>
<dbReference type="Pfam" id="PF06886">
    <property type="entry name" value="TPX2"/>
    <property type="match status" value="1"/>
</dbReference>
<keyword evidence="5" id="KW-0206">Cytoskeleton</keyword>
<evidence type="ECO:0000313" key="8">
    <source>
        <dbReference type="EMBL" id="DAD27180.1"/>
    </source>
</evidence>
<evidence type="ECO:0000256" key="1">
    <source>
        <dbReference type="ARBA" id="ARBA00004245"/>
    </source>
</evidence>
<keyword evidence="9" id="KW-1185">Reference proteome</keyword>
<dbReference type="GO" id="GO:0008017">
    <property type="term" value="F:microtubule binding"/>
    <property type="evidence" value="ECO:0007669"/>
    <property type="project" value="InterPro"/>
</dbReference>
<evidence type="ECO:0000259" key="7">
    <source>
        <dbReference type="Pfam" id="PF06886"/>
    </source>
</evidence>
<dbReference type="EMBL" id="DUZY01000002">
    <property type="protein sequence ID" value="DAD27180.1"/>
    <property type="molecule type" value="Genomic_DNA"/>
</dbReference>
<dbReference type="GO" id="GO:0005874">
    <property type="term" value="C:microtubule"/>
    <property type="evidence" value="ECO:0007669"/>
    <property type="project" value="UniProtKB-KW"/>
</dbReference>
<accession>A0A822Y3M7</accession>
<comment type="similarity">
    <text evidence="2">Belongs to the TPX2 family.</text>
</comment>
<keyword evidence="3" id="KW-0963">Cytoplasm</keyword>
<dbReference type="PANTHER" id="PTHR31358">
    <property type="entry name" value="PROTEIN WVD2-LIKE 4"/>
    <property type="match status" value="1"/>
</dbReference>
<feature type="compositionally biased region" description="Basic and acidic residues" evidence="6">
    <location>
        <begin position="73"/>
        <end position="101"/>
    </location>
</feature>
<reference evidence="8 9" key="1">
    <citation type="journal article" date="2020" name="Mol. Biol. Evol.">
        <title>Distinct Expression and Methylation Patterns for Genes with Different Fates following a Single Whole-Genome Duplication in Flowering Plants.</title>
        <authorList>
            <person name="Shi T."/>
            <person name="Rahmani R.S."/>
            <person name="Gugger P.F."/>
            <person name="Wang M."/>
            <person name="Li H."/>
            <person name="Zhang Y."/>
            <person name="Li Z."/>
            <person name="Wang Q."/>
            <person name="Van de Peer Y."/>
            <person name="Marchal K."/>
            <person name="Chen J."/>
        </authorList>
    </citation>
    <scope>NUCLEOTIDE SEQUENCE [LARGE SCALE GENOMIC DNA]</scope>
    <source>
        <tissue evidence="8">Leaf</tissue>
    </source>
</reference>
<sequence length="472" mass="51482">MDADNIITGGVNEMNHENGVLDELPSRGKESLMLEEVNGTLDYSTKSVQPDGSSEIAAELEEVLALNSPIEEVQDRSVIHMESNDLSKELSGKDKEQTDHQKPKKGQTKSKNEKPSSTKVGVATSVQKNKYGKHVEVTTSVSNGSLTLDMCPKQHVAQTTSLRSNNDKQAIEGNASVDLSRPTKLISVPSITRKSQQHGKSGSGSMKNVSQSENLKEQGKHLKPLKQGAPSKIEENTHSGSLPTTGGPKPRRVGTLPSYSFSFRCDERAEKRKEFYSKLEEKIHAKEVEKNTLQAKSKETQEAEIKLLRKSLTFKATPMPSFYQEPAPPKVELKKIPPTRAKSPKLGRRKNLTVENSEGNDSSSSRSGRLSLDEKSSQDGLAKGTSVETKKPLRKSLPKLPSQKSTLASATDGDTAPTEESEDHNLEKVAAPAAVPCQTESNQNGGSVAEEHVEPLEQETEPIAAENYVEQQ</sequence>
<feature type="compositionally biased region" description="Basic residues" evidence="6">
    <location>
        <begin position="342"/>
        <end position="351"/>
    </location>
</feature>
<evidence type="ECO:0000313" key="9">
    <source>
        <dbReference type="Proteomes" id="UP000607653"/>
    </source>
</evidence>
<dbReference type="InterPro" id="IPR044833">
    <property type="entry name" value="WDL5/6"/>
</dbReference>
<name>A0A822Y3M7_NELNU</name>
<feature type="domain" description="TPX2 C-terminal" evidence="7">
    <location>
        <begin position="261"/>
        <end position="336"/>
    </location>
</feature>
<gene>
    <name evidence="8" type="ORF">HUJ06_028648</name>
</gene>
<organism evidence="8 9">
    <name type="scientific">Nelumbo nucifera</name>
    <name type="common">Sacred lotus</name>
    <dbReference type="NCBI Taxonomy" id="4432"/>
    <lineage>
        <taxon>Eukaryota</taxon>
        <taxon>Viridiplantae</taxon>
        <taxon>Streptophyta</taxon>
        <taxon>Embryophyta</taxon>
        <taxon>Tracheophyta</taxon>
        <taxon>Spermatophyta</taxon>
        <taxon>Magnoliopsida</taxon>
        <taxon>Proteales</taxon>
        <taxon>Nelumbonaceae</taxon>
        <taxon>Nelumbo</taxon>
    </lineage>
</organism>
<feature type="compositionally biased region" description="Low complexity" evidence="6">
    <location>
        <begin position="355"/>
        <end position="370"/>
    </location>
</feature>
<evidence type="ECO:0000256" key="6">
    <source>
        <dbReference type="SAM" id="MobiDB-lite"/>
    </source>
</evidence>
<dbReference type="PANTHER" id="PTHR31358:SF29">
    <property type="entry name" value="PROTEIN WVD2-LIKE 5-RELATED"/>
    <property type="match status" value="1"/>
</dbReference>
<evidence type="ECO:0000256" key="2">
    <source>
        <dbReference type="ARBA" id="ARBA00005885"/>
    </source>
</evidence>
<evidence type="ECO:0000256" key="4">
    <source>
        <dbReference type="ARBA" id="ARBA00022701"/>
    </source>
</evidence>
<evidence type="ECO:0000256" key="3">
    <source>
        <dbReference type="ARBA" id="ARBA00022490"/>
    </source>
</evidence>
<dbReference type="Proteomes" id="UP000607653">
    <property type="component" value="Unassembled WGS sequence"/>
</dbReference>